<evidence type="ECO:0000256" key="6">
    <source>
        <dbReference type="SAM" id="MobiDB-lite"/>
    </source>
</evidence>
<comment type="subcellular location">
    <subcellularLocation>
        <location evidence="1">Cell membrane</location>
        <topology evidence="1">Multi-pass membrane protein</topology>
    </subcellularLocation>
</comment>
<keyword evidence="4 7" id="KW-1133">Transmembrane helix</keyword>
<protein>
    <recommendedName>
        <fullName evidence="8">Type II secretion system protein GspF domain-containing protein</fullName>
    </recommendedName>
</protein>
<dbReference type="PANTHER" id="PTHR35007:SF2">
    <property type="entry name" value="PILUS ASSEMBLE PROTEIN"/>
    <property type="match status" value="1"/>
</dbReference>
<feature type="region of interest" description="Disordered" evidence="6">
    <location>
        <begin position="22"/>
        <end position="50"/>
    </location>
</feature>
<dbReference type="GO" id="GO:0005886">
    <property type="term" value="C:plasma membrane"/>
    <property type="evidence" value="ECO:0007669"/>
    <property type="project" value="UniProtKB-SubCell"/>
</dbReference>
<dbReference type="EMBL" id="LYPA01000047">
    <property type="protein sequence ID" value="OBR66347.1"/>
    <property type="molecule type" value="Genomic_DNA"/>
</dbReference>
<proteinExistence type="predicted"/>
<dbReference type="OrthoDB" id="9793966at2"/>
<dbReference type="PANTHER" id="PTHR35007">
    <property type="entry name" value="INTEGRAL MEMBRANE PROTEIN-RELATED"/>
    <property type="match status" value="1"/>
</dbReference>
<gene>
    <name evidence="9" type="ORF">A7K91_24310</name>
</gene>
<feature type="domain" description="Type II secretion system protein GspF" evidence="8">
    <location>
        <begin position="168"/>
        <end position="295"/>
    </location>
</feature>
<keyword evidence="3 7" id="KW-0812">Transmembrane</keyword>
<evidence type="ECO:0000256" key="3">
    <source>
        <dbReference type="ARBA" id="ARBA00022692"/>
    </source>
</evidence>
<name>A0A1A5YL36_9BACL</name>
<keyword evidence="10" id="KW-1185">Reference proteome</keyword>
<reference evidence="9 10" key="1">
    <citation type="submission" date="2016-05" db="EMBL/GenBank/DDBJ databases">
        <title>Paenibacillus oryzae. sp. nov., isolated from the rice root.</title>
        <authorList>
            <person name="Zhang J."/>
            <person name="Zhang X."/>
        </authorList>
    </citation>
    <scope>NUCLEOTIDE SEQUENCE [LARGE SCALE GENOMIC DNA]</scope>
    <source>
        <strain evidence="9 10">1DrF-4</strain>
    </source>
</reference>
<feature type="transmembrane region" description="Helical" evidence="7">
    <location>
        <begin position="127"/>
        <end position="145"/>
    </location>
</feature>
<evidence type="ECO:0000256" key="4">
    <source>
        <dbReference type="ARBA" id="ARBA00022989"/>
    </source>
</evidence>
<evidence type="ECO:0000259" key="8">
    <source>
        <dbReference type="Pfam" id="PF00482"/>
    </source>
</evidence>
<comment type="caution">
    <text evidence="9">The sequence shown here is derived from an EMBL/GenBank/DDBJ whole genome shotgun (WGS) entry which is preliminary data.</text>
</comment>
<keyword evidence="5 7" id="KW-0472">Membrane</keyword>
<dbReference type="Pfam" id="PF00482">
    <property type="entry name" value="T2SSF"/>
    <property type="match status" value="1"/>
</dbReference>
<evidence type="ECO:0000256" key="5">
    <source>
        <dbReference type="ARBA" id="ARBA00023136"/>
    </source>
</evidence>
<keyword evidence="2" id="KW-1003">Cell membrane</keyword>
<dbReference type="InterPro" id="IPR018076">
    <property type="entry name" value="T2SS_GspF_dom"/>
</dbReference>
<organism evidence="9 10">
    <name type="scientific">Paenibacillus oryzae</name>
    <dbReference type="NCBI Taxonomy" id="1844972"/>
    <lineage>
        <taxon>Bacteria</taxon>
        <taxon>Bacillati</taxon>
        <taxon>Bacillota</taxon>
        <taxon>Bacilli</taxon>
        <taxon>Bacillales</taxon>
        <taxon>Paenibacillaceae</taxon>
        <taxon>Paenibacillus</taxon>
    </lineage>
</organism>
<dbReference type="Proteomes" id="UP000092024">
    <property type="component" value="Unassembled WGS sequence"/>
</dbReference>
<accession>A0A1A5YL36</accession>
<evidence type="ECO:0000256" key="2">
    <source>
        <dbReference type="ARBA" id="ARBA00022475"/>
    </source>
</evidence>
<feature type="transmembrane region" description="Helical" evidence="7">
    <location>
        <begin position="279"/>
        <end position="300"/>
    </location>
</feature>
<dbReference type="STRING" id="1844972.A7K91_24310"/>
<dbReference type="AlphaFoldDB" id="A0A1A5YL36"/>
<evidence type="ECO:0000313" key="9">
    <source>
        <dbReference type="EMBL" id="OBR66347.1"/>
    </source>
</evidence>
<evidence type="ECO:0000313" key="10">
    <source>
        <dbReference type="Proteomes" id="UP000092024"/>
    </source>
</evidence>
<evidence type="ECO:0000256" key="1">
    <source>
        <dbReference type="ARBA" id="ARBA00004651"/>
    </source>
</evidence>
<evidence type="ECO:0000256" key="7">
    <source>
        <dbReference type="SAM" id="Phobius"/>
    </source>
</evidence>
<sequence>MGSIFACLLTAAWAALYIGSSGKSKPGGQKRGKSRREGEKRRNSGGGQASQLKAKWLTEPFVYALSSVSHWHLTQQYTNSYHARMMVLNGPAWKGDASREKLAEAFGSGFALLWCCSWISWIGGEKLVLLIGFLLFIVLAFRTYVEAGRELEKRRRLIVAALPDKLSKLMLLVGAGETVQGAFHRCADGLGDKPVHPLDREWLKASLSLANGESFSVVMERFSRQCAVQEAAVFTAVLLLNYKRGGEHFTLALRELSYSLWEKRKALARIRGEEASSKLVFPLAAILFIMMIIVAAPAVLMMS</sequence>
<dbReference type="RefSeq" id="WP_068681995.1">
    <property type="nucleotide sequence ID" value="NZ_LYPA01000047.1"/>
</dbReference>